<evidence type="ECO:0000256" key="5">
    <source>
        <dbReference type="ARBA" id="ARBA00022989"/>
    </source>
</evidence>
<evidence type="ECO:0000259" key="8">
    <source>
        <dbReference type="PROSITE" id="PS50850"/>
    </source>
</evidence>
<feature type="transmembrane region" description="Helical" evidence="7">
    <location>
        <begin position="159"/>
        <end position="179"/>
    </location>
</feature>
<evidence type="ECO:0000256" key="1">
    <source>
        <dbReference type="ARBA" id="ARBA00004651"/>
    </source>
</evidence>
<gene>
    <name evidence="9" type="ordered locus">Theco_2875</name>
</gene>
<comment type="subcellular location">
    <subcellularLocation>
        <location evidence="1">Cell membrane</location>
        <topology evidence="1">Multi-pass membrane protein</topology>
    </subcellularLocation>
</comment>
<dbReference type="Pfam" id="PF07690">
    <property type="entry name" value="MFS_1"/>
    <property type="match status" value="1"/>
</dbReference>
<dbReference type="CDD" id="cd17324">
    <property type="entry name" value="MFS_NepI_like"/>
    <property type="match status" value="1"/>
</dbReference>
<reference evidence="10" key="1">
    <citation type="submission" date="2012-01" db="EMBL/GenBank/DDBJ databases">
        <title>Complete sequence of chromosome of Thermobacillus composti KWC4.</title>
        <authorList>
            <person name="Lucas S."/>
            <person name="Han J."/>
            <person name="Lapidus A."/>
            <person name="Cheng J.-F."/>
            <person name="Goodwin L."/>
            <person name="Pitluck S."/>
            <person name="Peters L."/>
            <person name="Ovchinnikova G."/>
            <person name="Teshima H."/>
            <person name="Detter J.C."/>
            <person name="Han C."/>
            <person name="Tapia R."/>
            <person name="Land M."/>
            <person name="Hauser L."/>
            <person name="Kyrpides N."/>
            <person name="Ivanova N."/>
            <person name="Pagani I."/>
            <person name="Anderson I."/>
            <person name="Woyke T."/>
        </authorList>
    </citation>
    <scope>NUCLEOTIDE SEQUENCE [LARGE SCALE GENOMIC DNA]</scope>
    <source>
        <strain evidence="10">DSM 18247 / JCM 13945 / KWC4</strain>
    </source>
</reference>
<dbReference type="AlphaFoldDB" id="L0EH52"/>
<keyword evidence="3" id="KW-1003">Cell membrane</keyword>
<dbReference type="PANTHER" id="PTHR43124:SF10">
    <property type="entry name" value="PURINE EFFLUX PUMP PBUE"/>
    <property type="match status" value="1"/>
</dbReference>
<feature type="transmembrane region" description="Helical" evidence="7">
    <location>
        <begin position="200"/>
        <end position="224"/>
    </location>
</feature>
<feature type="transmembrane region" description="Helical" evidence="7">
    <location>
        <begin position="320"/>
        <end position="341"/>
    </location>
</feature>
<dbReference type="HOGENOM" id="CLU_2738714_0_0_9"/>
<keyword evidence="5 7" id="KW-1133">Transmembrane helix</keyword>
<feature type="transmembrane region" description="Helical" evidence="7">
    <location>
        <begin position="361"/>
        <end position="379"/>
    </location>
</feature>
<evidence type="ECO:0000256" key="7">
    <source>
        <dbReference type="SAM" id="Phobius"/>
    </source>
</evidence>
<name>L0EH52_THECK</name>
<protein>
    <submittedName>
        <fullName evidence="9">Arabinose efflux permease family protein</fullName>
    </submittedName>
</protein>
<dbReference type="GO" id="GO:0022857">
    <property type="term" value="F:transmembrane transporter activity"/>
    <property type="evidence" value="ECO:0007669"/>
    <property type="project" value="InterPro"/>
</dbReference>
<dbReference type="eggNOG" id="COG2814">
    <property type="taxonomic scope" value="Bacteria"/>
</dbReference>
<dbReference type="EMBL" id="CP003255">
    <property type="protein sequence ID" value="AGA58959.1"/>
    <property type="molecule type" value="Genomic_DNA"/>
</dbReference>
<feature type="transmembrane region" description="Helical" evidence="7">
    <location>
        <begin position="294"/>
        <end position="313"/>
    </location>
</feature>
<evidence type="ECO:0000313" key="9">
    <source>
        <dbReference type="EMBL" id="AGA58959.1"/>
    </source>
</evidence>
<feature type="transmembrane region" description="Helical" evidence="7">
    <location>
        <begin position="37"/>
        <end position="59"/>
    </location>
</feature>
<dbReference type="SUPFAM" id="SSF103473">
    <property type="entry name" value="MFS general substrate transporter"/>
    <property type="match status" value="1"/>
</dbReference>
<accession>L0EH52</accession>
<feature type="transmembrane region" description="Helical" evidence="7">
    <location>
        <begin position="236"/>
        <end position="257"/>
    </location>
</feature>
<dbReference type="Proteomes" id="UP000010795">
    <property type="component" value="Chromosome"/>
</dbReference>
<dbReference type="InterPro" id="IPR036259">
    <property type="entry name" value="MFS_trans_sf"/>
</dbReference>
<dbReference type="GO" id="GO:0005886">
    <property type="term" value="C:plasma membrane"/>
    <property type="evidence" value="ECO:0007669"/>
    <property type="project" value="UniProtKB-SubCell"/>
</dbReference>
<evidence type="ECO:0000256" key="3">
    <source>
        <dbReference type="ARBA" id="ARBA00022475"/>
    </source>
</evidence>
<dbReference type="STRING" id="717605.Theco_2875"/>
<evidence type="ECO:0000256" key="6">
    <source>
        <dbReference type="ARBA" id="ARBA00023136"/>
    </source>
</evidence>
<feature type="domain" description="Major facilitator superfamily (MFS) profile" evidence="8">
    <location>
        <begin position="4"/>
        <end position="384"/>
    </location>
</feature>
<dbReference type="InterPro" id="IPR011701">
    <property type="entry name" value="MFS"/>
</dbReference>
<dbReference type="InterPro" id="IPR050189">
    <property type="entry name" value="MFS_Efflux_Transporters"/>
</dbReference>
<dbReference type="InterPro" id="IPR020846">
    <property type="entry name" value="MFS_dom"/>
</dbReference>
<evidence type="ECO:0000256" key="4">
    <source>
        <dbReference type="ARBA" id="ARBA00022692"/>
    </source>
</evidence>
<keyword evidence="2" id="KW-0813">Transport</keyword>
<evidence type="ECO:0000313" key="10">
    <source>
        <dbReference type="Proteomes" id="UP000010795"/>
    </source>
</evidence>
<keyword evidence="10" id="KW-1185">Reference proteome</keyword>
<dbReference type="Gene3D" id="1.20.1250.20">
    <property type="entry name" value="MFS general substrate transporter like domains"/>
    <property type="match status" value="1"/>
</dbReference>
<feature type="transmembrane region" description="Helical" evidence="7">
    <location>
        <begin position="269"/>
        <end position="288"/>
    </location>
</feature>
<organism evidence="9 10">
    <name type="scientific">Thermobacillus composti (strain DSM 18247 / JCM 13945 / KWC4)</name>
    <dbReference type="NCBI Taxonomy" id="717605"/>
    <lineage>
        <taxon>Bacteria</taxon>
        <taxon>Bacillati</taxon>
        <taxon>Bacillota</taxon>
        <taxon>Bacilli</taxon>
        <taxon>Bacillales</taxon>
        <taxon>Paenibacillaceae</taxon>
        <taxon>Thermobacillus</taxon>
    </lineage>
</organism>
<proteinExistence type="predicted"/>
<keyword evidence="4 7" id="KW-0812">Transmembrane</keyword>
<dbReference type="PROSITE" id="PS50850">
    <property type="entry name" value="MFS"/>
    <property type="match status" value="1"/>
</dbReference>
<dbReference type="KEGG" id="tco:Theco_2875"/>
<evidence type="ECO:0000256" key="2">
    <source>
        <dbReference type="ARBA" id="ARBA00022448"/>
    </source>
</evidence>
<keyword evidence="6 7" id="KW-0472">Membrane</keyword>
<sequence>MNVRILLLALGSFVIGTETFMIAGLLPEIADAFQVSVSAAGQLVTVYSLVYAVGSPVLMTMTGRAERRRLLLSDRCCSSLRGMSSAAPGCRTGVTLAGRIIAAAAAGLFAPAASAAAAALAAPDKRGRALSAVIGGQTVSLILGVPAGTYLAIASDWTMPFLAVAAGSLLAAALVRWLFPVMPSPGAVPLKERLAYLGRPAILSALLTTLLWGIAIFSVYTYIADLYGGLGAEGEAISLVLLVGGIASFAGVSLGGYAADRIGPAGTIALALSVLVVSLAAMSALHAAPGFGGLRGAALAAVALYGIGSYAFNPAQQHRLIGLSGPSAGIVLSLNASAIYLGSAGGAFLGGLVVKYGSAAMLGYFGGAWALMALALFGLSRLSGAGVRSGQPADG</sequence>
<dbReference type="PANTHER" id="PTHR43124">
    <property type="entry name" value="PURINE EFFLUX PUMP PBUE"/>
    <property type="match status" value="1"/>
</dbReference>